<sequence length="85" mass="9740">MFRNRRRVVVHLRRARALDCALSRSENRVKAPERATEMALKEKDKETDSARVSVRNQVNNISENYSFTDVLTGGINDIAVRRPPS</sequence>
<protein>
    <submittedName>
        <fullName evidence="1">Uncharacterized protein</fullName>
    </submittedName>
</protein>
<dbReference type="Proteomes" id="UP001172457">
    <property type="component" value="Chromosome 7"/>
</dbReference>
<reference evidence="1" key="1">
    <citation type="submission" date="2023-03" db="EMBL/GenBank/DDBJ databases">
        <title>Chromosome-scale reference genome and RAD-based genetic map of yellow starthistle (Centaurea solstitialis) reveal putative structural variation and QTLs associated with invader traits.</title>
        <authorList>
            <person name="Reatini B."/>
            <person name="Cang F.A."/>
            <person name="Jiang Q."/>
            <person name="Mckibben M.T.W."/>
            <person name="Barker M.S."/>
            <person name="Rieseberg L.H."/>
            <person name="Dlugosch K.M."/>
        </authorList>
    </citation>
    <scope>NUCLEOTIDE SEQUENCE</scope>
    <source>
        <strain evidence="1">CAN-66</strain>
        <tissue evidence="1">Leaf</tissue>
    </source>
</reference>
<organism evidence="1 2">
    <name type="scientific">Centaurea solstitialis</name>
    <name type="common">yellow star-thistle</name>
    <dbReference type="NCBI Taxonomy" id="347529"/>
    <lineage>
        <taxon>Eukaryota</taxon>
        <taxon>Viridiplantae</taxon>
        <taxon>Streptophyta</taxon>
        <taxon>Embryophyta</taxon>
        <taxon>Tracheophyta</taxon>
        <taxon>Spermatophyta</taxon>
        <taxon>Magnoliopsida</taxon>
        <taxon>eudicotyledons</taxon>
        <taxon>Gunneridae</taxon>
        <taxon>Pentapetalae</taxon>
        <taxon>asterids</taxon>
        <taxon>campanulids</taxon>
        <taxon>Asterales</taxon>
        <taxon>Asteraceae</taxon>
        <taxon>Carduoideae</taxon>
        <taxon>Cardueae</taxon>
        <taxon>Centaureinae</taxon>
        <taxon>Centaurea</taxon>
    </lineage>
</organism>
<comment type="caution">
    <text evidence="1">The sequence shown here is derived from an EMBL/GenBank/DDBJ whole genome shotgun (WGS) entry which is preliminary data.</text>
</comment>
<proteinExistence type="predicted"/>
<accession>A0AA38W6Q1</accession>
<dbReference type="AlphaFoldDB" id="A0AA38W6Q1"/>
<evidence type="ECO:0000313" key="1">
    <source>
        <dbReference type="EMBL" id="KAJ9540785.1"/>
    </source>
</evidence>
<dbReference type="EMBL" id="JARYMX010000007">
    <property type="protein sequence ID" value="KAJ9540785.1"/>
    <property type="molecule type" value="Genomic_DNA"/>
</dbReference>
<evidence type="ECO:0000313" key="2">
    <source>
        <dbReference type="Proteomes" id="UP001172457"/>
    </source>
</evidence>
<gene>
    <name evidence="1" type="ORF">OSB04_027291</name>
</gene>
<name>A0AA38W6Q1_9ASTR</name>
<keyword evidence="2" id="KW-1185">Reference proteome</keyword>